<dbReference type="EMBL" id="CP023004">
    <property type="protein sequence ID" value="AWI09852.1"/>
    <property type="molecule type" value="Genomic_DNA"/>
</dbReference>
<dbReference type="Pfam" id="PF01614">
    <property type="entry name" value="IclR_C"/>
    <property type="match status" value="1"/>
</dbReference>
<dbReference type="GO" id="GO:0003677">
    <property type="term" value="F:DNA binding"/>
    <property type="evidence" value="ECO:0007669"/>
    <property type="project" value="TreeGrafter"/>
</dbReference>
<protein>
    <recommendedName>
        <fullName evidence="1">IclR-ED domain-containing protein</fullName>
    </recommendedName>
</protein>
<dbReference type="InterPro" id="IPR029016">
    <property type="entry name" value="GAF-like_dom_sf"/>
</dbReference>
<gene>
    <name evidence="2" type="ORF">CKA38_11865</name>
</gene>
<dbReference type="Proteomes" id="UP000244896">
    <property type="component" value="Chromosome"/>
</dbReference>
<dbReference type="PANTHER" id="PTHR30136:SF35">
    <property type="entry name" value="HTH-TYPE TRANSCRIPTIONAL REGULATOR RV1719"/>
    <property type="match status" value="1"/>
</dbReference>
<name>A0A2U8E5P5_9BACT</name>
<evidence type="ECO:0000313" key="3">
    <source>
        <dbReference type="Proteomes" id="UP000244896"/>
    </source>
</evidence>
<proteinExistence type="predicted"/>
<dbReference type="KEGG" id="elut:CKA38_11865"/>
<dbReference type="RefSeq" id="WP_108825666.1">
    <property type="nucleotide sequence ID" value="NZ_CP023004.1"/>
</dbReference>
<dbReference type="PANTHER" id="PTHR30136">
    <property type="entry name" value="HELIX-TURN-HELIX TRANSCRIPTIONAL REGULATOR, ICLR FAMILY"/>
    <property type="match status" value="1"/>
</dbReference>
<dbReference type="AlphaFoldDB" id="A0A2U8E5P5"/>
<evidence type="ECO:0000259" key="1">
    <source>
        <dbReference type="PROSITE" id="PS51078"/>
    </source>
</evidence>
<dbReference type="InterPro" id="IPR014757">
    <property type="entry name" value="Tscrpt_reg_IclR_C"/>
</dbReference>
<dbReference type="SUPFAM" id="SSF55781">
    <property type="entry name" value="GAF domain-like"/>
    <property type="match status" value="1"/>
</dbReference>
<dbReference type="Gene3D" id="3.30.450.40">
    <property type="match status" value="1"/>
</dbReference>
<reference evidence="2 3" key="1">
    <citation type="journal article" date="2018" name="Syst. Appl. Microbiol.">
        <title>Ereboglobus luteus gen. nov. sp. nov. from cockroach guts, and new insights into the oxygen relationship of the genera Opitutus and Didymococcus (Verrucomicrobia: Opitutaceae).</title>
        <authorList>
            <person name="Tegtmeier D."/>
            <person name="Belitz A."/>
            <person name="Radek R."/>
            <person name="Heimerl T."/>
            <person name="Brune A."/>
        </authorList>
    </citation>
    <scope>NUCLEOTIDE SEQUENCE [LARGE SCALE GENOMIC DNA]</scope>
    <source>
        <strain evidence="2 3">Ho45</strain>
    </source>
</reference>
<organism evidence="2 3">
    <name type="scientific">Ereboglobus luteus</name>
    <dbReference type="NCBI Taxonomy" id="1796921"/>
    <lineage>
        <taxon>Bacteria</taxon>
        <taxon>Pseudomonadati</taxon>
        <taxon>Verrucomicrobiota</taxon>
        <taxon>Opitutia</taxon>
        <taxon>Opitutales</taxon>
        <taxon>Opitutaceae</taxon>
        <taxon>Ereboglobus</taxon>
    </lineage>
</organism>
<dbReference type="OrthoDB" id="9791752at2"/>
<dbReference type="GO" id="GO:0003700">
    <property type="term" value="F:DNA-binding transcription factor activity"/>
    <property type="evidence" value="ECO:0007669"/>
    <property type="project" value="TreeGrafter"/>
</dbReference>
<accession>A0A2U8E5P5</accession>
<dbReference type="PROSITE" id="PS51078">
    <property type="entry name" value="ICLR_ED"/>
    <property type="match status" value="1"/>
</dbReference>
<feature type="domain" description="IclR-ED" evidence="1">
    <location>
        <begin position="27"/>
        <end position="207"/>
    </location>
</feature>
<dbReference type="GO" id="GO:0045892">
    <property type="term" value="P:negative regulation of DNA-templated transcription"/>
    <property type="evidence" value="ECO:0007669"/>
    <property type="project" value="TreeGrafter"/>
</dbReference>
<dbReference type="InterPro" id="IPR050707">
    <property type="entry name" value="HTH_MetabolicPath_Reg"/>
</dbReference>
<evidence type="ECO:0000313" key="2">
    <source>
        <dbReference type="EMBL" id="AWI09852.1"/>
    </source>
</evidence>
<keyword evidence="3" id="KW-1185">Reference proteome</keyword>
<sequence length="217" mass="23283">MLSHPAKFPSRRLAAARRGGAFALSYGLAPLMRPLLQNELLVGSVREPLLALARTAGLTAKLSLRQGDSAVTVFVAGSPRSTAISTRVGACFPLALGSSGAAILASLPESEAKRILDAAPAEAWRYQKRADAERRVGECRRDGYCFDTGSYQPQLHTLSAPLLVERHGLTASITLLGFSQDFAPPMRAELVREIRFTAGGCAHLLESQSENIHHGEH</sequence>